<feature type="transmembrane region" description="Helical" evidence="1">
    <location>
        <begin position="169"/>
        <end position="187"/>
    </location>
</feature>
<comment type="caution">
    <text evidence="2">The sequence shown here is derived from an EMBL/GenBank/DDBJ whole genome shotgun (WGS) entry which is preliminary data.</text>
</comment>
<dbReference type="Proteomes" id="UP000271272">
    <property type="component" value="Unassembled WGS sequence"/>
</dbReference>
<dbReference type="RefSeq" id="WP_124933819.1">
    <property type="nucleotide sequence ID" value="NZ_RQZC01000009.1"/>
</dbReference>
<feature type="transmembrane region" description="Helical" evidence="1">
    <location>
        <begin position="27"/>
        <end position="47"/>
    </location>
</feature>
<keyword evidence="1" id="KW-0812">Transmembrane</keyword>
<feature type="transmembrane region" description="Helical" evidence="1">
    <location>
        <begin position="120"/>
        <end position="138"/>
    </location>
</feature>
<keyword evidence="1" id="KW-0472">Membrane</keyword>
<keyword evidence="3" id="KW-1185">Reference proteome</keyword>
<reference evidence="2 3" key="1">
    <citation type="submission" date="2018-11" db="EMBL/GenBank/DDBJ databases">
        <title>Genomes From Bacteria Associated with the Canine Oral Cavity: a Test Case for Automated Genome-Based Taxonomic Assignment.</title>
        <authorList>
            <person name="Coil D.A."/>
            <person name="Jospin G."/>
            <person name="Darling A.E."/>
            <person name="Wallis C."/>
            <person name="Davis I.J."/>
            <person name="Harris S."/>
            <person name="Eisen J.A."/>
            <person name="Holcombe L.J."/>
            <person name="O'Flynn C."/>
        </authorList>
    </citation>
    <scope>NUCLEOTIDE SEQUENCE [LARGE SCALE GENOMIC DNA]</scope>
    <source>
        <strain evidence="2 3">OH5050</strain>
    </source>
</reference>
<protein>
    <submittedName>
        <fullName evidence="2">Uncharacterized protein</fullName>
    </submittedName>
</protein>
<name>A0A3P1V574_9ACTO</name>
<keyword evidence="1" id="KW-1133">Transmembrane helix</keyword>
<proteinExistence type="predicted"/>
<organism evidence="2 3">
    <name type="scientific">Actinomyces bowdenii</name>
    <dbReference type="NCBI Taxonomy" id="131109"/>
    <lineage>
        <taxon>Bacteria</taxon>
        <taxon>Bacillati</taxon>
        <taxon>Actinomycetota</taxon>
        <taxon>Actinomycetes</taxon>
        <taxon>Actinomycetales</taxon>
        <taxon>Actinomycetaceae</taxon>
        <taxon>Actinomyces</taxon>
    </lineage>
</organism>
<dbReference type="EMBL" id="RQZC01000009">
    <property type="protein sequence ID" value="RRD29281.1"/>
    <property type="molecule type" value="Genomic_DNA"/>
</dbReference>
<dbReference type="AlphaFoldDB" id="A0A3P1V574"/>
<feature type="transmembrane region" description="Helical" evidence="1">
    <location>
        <begin position="199"/>
        <end position="216"/>
    </location>
</feature>
<feature type="transmembrane region" description="Helical" evidence="1">
    <location>
        <begin position="228"/>
        <end position="245"/>
    </location>
</feature>
<gene>
    <name evidence="2" type="ORF">EII10_07160</name>
</gene>
<accession>A0A3P1V574</accession>
<feature type="transmembrane region" description="Helical" evidence="1">
    <location>
        <begin position="54"/>
        <end position="72"/>
    </location>
</feature>
<evidence type="ECO:0000313" key="3">
    <source>
        <dbReference type="Proteomes" id="UP000271272"/>
    </source>
</evidence>
<feature type="transmembrane region" description="Helical" evidence="1">
    <location>
        <begin position="84"/>
        <end position="108"/>
    </location>
</feature>
<sequence length="274" mass="29270">MSFLLLLLTIFSLAIFAREGTDADILTPAAPLIVWQAINIGCIIQVAMRRAPSLLVANAALSLSSFLNYSFYEINLSSLQNAAHSIQSTIIMLTLALPWTTAGAVAIFEKRSHHHSRSSVAASGAAAAALITQLHSMATTKIIESLCPSRTHHLGDSCTTAEIFSLKHGAIPAMIIIVSTAVLAMVARRRNLNRIRAGMVTLIILVIADVITHQMLESYTSQPLPSLFSSIPLIGLAAAVFLPSFREWVSRGGQLPPHTAPPGVQTPPPVARAD</sequence>
<evidence type="ECO:0000256" key="1">
    <source>
        <dbReference type="SAM" id="Phobius"/>
    </source>
</evidence>
<evidence type="ECO:0000313" key="2">
    <source>
        <dbReference type="EMBL" id="RRD29281.1"/>
    </source>
</evidence>